<feature type="compositionally biased region" description="Polar residues" evidence="1">
    <location>
        <begin position="163"/>
        <end position="184"/>
    </location>
</feature>
<proteinExistence type="predicted"/>
<evidence type="ECO:0000313" key="3">
    <source>
        <dbReference type="EMBL" id="RUS77728.1"/>
    </source>
</evidence>
<dbReference type="Proteomes" id="UP000271974">
    <property type="component" value="Unassembled WGS sequence"/>
</dbReference>
<keyword evidence="2" id="KW-1133">Transmembrane helix</keyword>
<keyword evidence="2" id="KW-0472">Membrane</keyword>
<evidence type="ECO:0000313" key="4">
    <source>
        <dbReference type="Proteomes" id="UP000271974"/>
    </source>
</evidence>
<organism evidence="3 4">
    <name type="scientific">Elysia chlorotica</name>
    <name type="common">Eastern emerald elysia</name>
    <name type="synonym">Sea slug</name>
    <dbReference type="NCBI Taxonomy" id="188477"/>
    <lineage>
        <taxon>Eukaryota</taxon>
        <taxon>Metazoa</taxon>
        <taxon>Spiralia</taxon>
        <taxon>Lophotrochozoa</taxon>
        <taxon>Mollusca</taxon>
        <taxon>Gastropoda</taxon>
        <taxon>Heterobranchia</taxon>
        <taxon>Euthyneura</taxon>
        <taxon>Panpulmonata</taxon>
        <taxon>Sacoglossa</taxon>
        <taxon>Placobranchoidea</taxon>
        <taxon>Plakobranchidae</taxon>
        <taxon>Elysia</taxon>
    </lineage>
</organism>
<feature type="compositionally biased region" description="Low complexity" evidence="1">
    <location>
        <begin position="185"/>
        <end position="195"/>
    </location>
</feature>
<reference evidence="3 4" key="1">
    <citation type="submission" date="2019-01" db="EMBL/GenBank/DDBJ databases">
        <title>A draft genome assembly of the solar-powered sea slug Elysia chlorotica.</title>
        <authorList>
            <person name="Cai H."/>
            <person name="Li Q."/>
            <person name="Fang X."/>
            <person name="Li J."/>
            <person name="Curtis N.E."/>
            <person name="Altenburger A."/>
            <person name="Shibata T."/>
            <person name="Feng M."/>
            <person name="Maeda T."/>
            <person name="Schwartz J.A."/>
            <person name="Shigenobu S."/>
            <person name="Lundholm N."/>
            <person name="Nishiyama T."/>
            <person name="Yang H."/>
            <person name="Hasebe M."/>
            <person name="Li S."/>
            <person name="Pierce S.K."/>
            <person name="Wang J."/>
        </authorList>
    </citation>
    <scope>NUCLEOTIDE SEQUENCE [LARGE SCALE GENOMIC DNA]</scope>
    <source>
        <strain evidence="3">EC2010</strain>
        <tissue evidence="3">Whole organism of an adult</tissue>
    </source>
</reference>
<sequence length="281" mass="31236">MGDINFYILAREESDSGRTQIANFSFVIDWMETEFSSQPHWRQLVLRDTQADRFLKILAREESDSGRTQIANFSFVIDWMETEFSSQPRWRQLVLRDTQAELGLDVFHQCGRNHYGPTCSTVCLPSPQYSCLSDGTKNCSDDQLNYEHWDTLINTFLSTNNDNSLLETTSGPDSSNNETKSTGPSQKTSASSDSQSSTVAIAVPVALVVLGAATSGAVYVYKRMKGSLRTTKVSPDAGLCREPTTEELVGGKPEQLQARAWDVETSQPDFSPKARDSISSF</sequence>
<feature type="transmembrane region" description="Helical" evidence="2">
    <location>
        <begin position="199"/>
        <end position="221"/>
    </location>
</feature>
<comment type="caution">
    <text evidence="3">The sequence shown here is derived from an EMBL/GenBank/DDBJ whole genome shotgun (WGS) entry which is preliminary data.</text>
</comment>
<feature type="compositionally biased region" description="Basic and acidic residues" evidence="1">
    <location>
        <begin position="272"/>
        <end position="281"/>
    </location>
</feature>
<name>A0A433T873_ELYCH</name>
<keyword evidence="2" id="KW-0812">Transmembrane</keyword>
<gene>
    <name evidence="3" type="ORF">EGW08_014516</name>
</gene>
<feature type="region of interest" description="Disordered" evidence="1">
    <location>
        <begin position="262"/>
        <end position="281"/>
    </location>
</feature>
<feature type="region of interest" description="Disordered" evidence="1">
    <location>
        <begin position="163"/>
        <end position="195"/>
    </location>
</feature>
<protein>
    <submittedName>
        <fullName evidence="3">Uncharacterized protein</fullName>
    </submittedName>
</protein>
<dbReference type="AlphaFoldDB" id="A0A433T873"/>
<evidence type="ECO:0000256" key="2">
    <source>
        <dbReference type="SAM" id="Phobius"/>
    </source>
</evidence>
<dbReference type="EMBL" id="RQTK01000557">
    <property type="protein sequence ID" value="RUS77728.1"/>
    <property type="molecule type" value="Genomic_DNA"/>
</dbReference>
<keyword evidence="4" id="KW-1185">Reference proteome</keyword>
<feature type="region of interest" description="Disordered" evidence="1">
    <location>
        <begin position="231"/>
        <end position="256"/>
    </location>
</feature>
<accession>A0A433T873</accession>
<evidence type="ECO:0000256" key="1">
    <source>
        <dbReference type="SAM" id="MobiDB-lite"/>
    </source>
</evidence>